<dbReference type="Pfam" id="PF13561">
    <property type="entry name" value="adh_short_C2"/>
    <property type="match status" value="1"/>
</dbReference>
<dbReference type="SUPFAM" id="SSF51735">
    <property type="entry name" value="NAD(P)-binding Rossmann-fold domains"/>
    <property type="match status" value="1"/>
</dbReference>
<name>A0ABV2WRC8_9NOCA</name>
<proteinExistence type="inferred from homology"/>
<dbReference type="Gene3D" id="3.40.50.720">
    <property type="entry name" value="NAD(P)-binding Rossmann-like Domain"/>
    <property type="match status" value="1"/>
</dbReference>
<sequence length="251" mass="26659">MTDLTGMKAVVTGGNSGLGLAMARGIGRAGAAVVIWSRTAARNDEAVAALRADGIDASAVTVDMADEEAVDAAMATTVERHGRLDSFVANAGIADSCPFVETTLDRWHRVMRTNLDGTFLCTRAAARHFVERGDGGSMVVVSSTVARYGGTGQSAYTVSKHGLVGLGRTLAVELARHRVRVNILVPGWTATSMNTHLQHDADFVAATTRRTPARRWADPREFEQVAAFLADPAQTFHTGNEVVVDGGYTIF</sequence>
<dbReference type="InterPro" id="IPR057326">
    <property type="entry name" value="KR_dom"/>
</dbReference>
<feature type="domain" description="Ketoreductase" evidence="2">
    <location>
        <begin position="9"/>
        <end position="177"/>
    </location>
</feature>
<dbReference type="InterPro" id="IPR020904">
    <property type="entry name" value="Sc_DH/Rdtase_CS"/>
</dbReference>
<dbReference type="SMART" id="SM00822">
    <property type="entry name" value="PKS_KR"/>
    <property type="match status" value="1"/>
</dbReference>
<gene>
    <name evidence="3" type="ORF">ABZ510_16425</name>
</gene>
<dbReference type="PANTHER" id="PTHR42760">
    <property type="entry name" value="SHORT-CHAIN DEHYDROGENASES/REDUCTASES FAMILY MEMBER"/>
    <property type="match status" value="1"/>
</dbReference>
<comment type="similarity">
    <text evidence="1">Belongs to the short-chain dehydrogenases/reductases (SDR) family.</text>
</comment>
<evidence type="ECO:0000313" key="4">
    <source>
        <dbReference type="Proteomes" id="UP001550628"/>
    </source>
</evidence>
<dbReference type="PRINTS" id="PR00080">
    <property type="entry name" value="SDRFAMILY"/>
</dbReference>
<organism evidence="3 4">
    <name type="scientific">Nocardia rhamnosiphila</name>
    <dbReference type="NCBI Taxonomy" id="426716"/>
    <lineage>
        <taxon>Bacteria</taxon>
        <taxon>Bacillati</taxon>
        <taxon>Actinomycetota</taxon>
        <taxon>Actinomycetes</taxon>
        <taxon>Mycobacteriales</taxon>
        <taxon>Nocardiaceae</taxon>
        <taxon>Nocardia</taxon>
    </lineage>
</organism>
<evidence type="ECO:0000313" key="3">
    <source>
        <dbReference type="EMBL" id="MEU1953443.1"/>
    </source>
</evidence>
<dbReference type="InterPro" id="IPR036291">
    <property type="entry name" value="NAD(P)-bd_dom_sf"/>
</dbReference>
<dbReference type="Proteomes" id="UP001550628">
    <property type="component" value="Unassembled WGS sequence"/>
</dbReference>
<dbReference type="PANTHER" id="PTHR42760:SF129">
    <property type="entry name" value="OXIDOREDUCTASE"/>
    <property type="match status" value="1"/>
</dbReference>
<comment type="caution">
    <text evidence="3">The sequence shown here is derived from an EMBL/GenBank/DDBJ whole genome shotgun (WGS) entry which is preliminary data.</text>
</comment>
<dbReference type="PRINTS" id="PR00081">
    <property type="entry name" value="GDHRDH"/>
</dbReference>
<dbReference type="EMBL" id="JBEYBF010000010">
    <property type="protein sequence ID" value="MEU1953443.1"/>
    <property type="molecule type" value="Genomic_DNA"/>
</dbReference>
<dbReference type="RefSeq" id="WP_356957895.1">
    <property type="nucleotide sequence ID" value="NZ_JBEYBD010000011.1"/>
</dbReference>
<evidence type="ECO:0000259" key="2">
    <source>
        <dbReference type="SMART" id="SM00822"/>
    </source>
</evidence>
<evidence type="ECO:0000256" key="1">
    <source>
        <dbReference type="ARBA" id="ARBA00006484"/>
    </source>
</evidence>
<dbReference type="InterPro" id="IPR002347">
    <property type="entry name" value="SDR_fam"/>
</dbReference>
<dbReference type="PROSITE" id="PS00061">
    <property type="entry name" value="ADH_SHORT"/>
    <property type="match status" value="1"/>
</dbReference>
<reference evidence="3 4" key="1">
    <citation type="submission" date="2024-06" db="EMBL/GenBank/DDBJ databases">
        <title>The Natural Products Discovery Center: Release of the First 8490 Sequenced Strains for Exploring Actinobacteria Biosynthetic Diversity.</title>
        <authorList>
            <person name="Kalkreuter E."/>
            <person name="Kautsar S.A."/>
            <person name="Yang D."/>
            <person name="Bader C.D."/>
            <person name="Teijaro C.N."/>
            <person name="Fluegel L."/>
            <person name="Davis C.M."/>
            <person name="Simpson J.R."/>
            <person name="Lauterbach L."/>
            <person name="Steele A.D."/>
            <person name="Gui C."/>
            <person name="Meng S."/>
            <person name="Li G."/>
            <person name="Viehrig K."/>
            <person name="Ye F."/>
            <person name="Su P."/>
            <person name="Kiefer A.F."/>
            <person name="Nichols A."/>
            <person name="Cepeda A.J."/>
            <person name="Yan W."/>
            <person name="Fan B."/>
            <person name="Jiang Y."/>
            <person name="Adhikari A."/>
            <person name="Zheng C.-J."/>
            <person name="Schuster L."/>
            <person name="Cowan T.M."/>
            <person name="Smanski M.J."/>
            <person name="Chevrette M.G."/>
            <person name="De Carvalho L.P.S."/>
            <person name="Shen B."/>
        </authorList>
    </citation>
    <scope>NUCLEOTIDE SEQUENCE [LARGE SCALE GENOMIC DNA]</scope>
    <source>
        <strain evidence="3 4">NPDC019708</strain>
    </source>
</reference>
<accession>A0ABV2WRC8</accession>
<keyword evidence="4" id="KW-1185">Reference proteome</keyword>
<protein>
    <submittedName>
        <fullName evidence="3">SDR family oxidoreductase</fullName>
    </submittedName>
</protein>